<protein>
    <submittedName>
        <fullName evidence="1">Uncharacterized protein</fullName>
    </submittedName>
</protein>
<organism evidence="1">
    <name type="scientific">hydrothermal vent metagenome</name>
    <dbReference type="NCBI Taxonomy" id="652676"/>
    <lineage>
        <taxon>unclassified sequences</taxon>
        <taxon>metagenomes</taxon>
        <taxon>ecological metagenomes</taxon>
    </lineage>
</organism>
<reference evidence="1" key="1">
    <citation type="submission" date="2018-06" db="EMBL/GenBank/DDBJ databases">
        <authorList>
            <person name="Zhirakovskaya E."/>
        </authorList>
    </citation>
    <scope>NUCLEOTIDE SEQUENCE</scope>
</reference>
<dbReference type="EMBL" id="UOEZ01000009">
    <property type="protein sequence ID" value="VAW34764.1"/>
    <property type="molecule type" value="Genomic_DNA"/>
</dbReference>
<name>A0A3B0VTN2_9ZZZZ</name>
<evidence type="ECO:0000313" key="1">
    <source>
        <dbReference type="EMBL" id="VAW34764.1"/>
    </source>
</evidence>
<dbReference type="AlphaFoldDB" id="A0A3B0VTN2"/>
<dbReference type="InterPro" id="IPR012899">
    <property type="entry name" value="LTXXQ"/>
</dbReference>
<proteinExistence type="predicted"/>
<dbReference type="Pfam" id="PF07813">
    <property type="entry name" value="LTXXQ"/>
    <property type="match status" value="1"/>
</dbReference>
<dbReference type="Gene3D" id="1.20.120.1490">
    <property type="match status" value="1"/>
</dbReference>
<sequence>MLLAVVVAFAFMASSADAAPKKKCSKEGKKHERSYMDGSGGAGFFEHMIKRLSLDEKQSAAAAKIKFAYKKAVIRQEADIKVAGVELQELLGAGTVDLKKAERKIKGIYDKKGKLKLYRITAMEKFKALLTPKQKKTLKACKLKGSMHGKGMKMMPGVK</sequence>
<dbReference type="GO" id="GO:0042597">
    <property type="term" value="C:periplasmic space"/>
    <property type="evidence" value="ECO:0007669"/>
    <property type="project" value="InterPro"/>
</dbReference>
<gene>
    <name evidence="1" type="ORF">MNBD_DELTA02-637</name>
</gene>
<accession>A0A3B0VTN2</accession>